<organism evidence="1 2">
    <name type="scientific">Forsythia ovata</name>
    <dbReference type="NCBI Taxonomy" id="205694"/>
    <lineage>
        <taxon>Eukaryota</taxon>
        <taxon>Viridiplantae</taxon>
        <taxon>Streptophyta</taxon>
        <taxon>Embryophyta</taxon>
        <taxon>Tracheophyta</taxon>
        <taxon>Spermatophyta</taxon>
        <taxon>Magnoliopsida</taxon>
        <taxon>eudicotyledons</taxon>
        <taxon>Gunneridae</taxon>
        <taxon>Pentapetalae</taxon>
        <taxon>asterids</taxon>
        <taxon>lamiids</taxon>
        <taxon>Lamiales</taxon>
        <taxon>Oleaceae</taxon>
        <taxon>Forsythieae</taxon>
        <taxon>Forsythia</taxon>
    </lineage>
</organism>
<gene>
    <name evidence="1" type="ORF">Fot_35097</name>
</gene>
<dbReference type="EMBL" id="JBFOLJ010000010">
    <property type="protein sequence ID" value="KAL2501249.1"/>
    <property type="molecule type" value="Genomic_DNA"/>
</dbReference>
<evidence type="ECO:0000313" key="2">
    <source>
        <dbReference type="Proteomes" id="UP001604277"/>
    </source>
</evidence>
<sequence length="200" mass="22533">MKRKNVCPLAGQKMEVKDIEPSEIEINEVFMDGLIHTSHRQPTVVDDDDTQHHQLIVRFHLLGQYSDGHENNEQKAISTMDIISHVDKPNFGENVFPSFDLGIYLTSKFIDVDMDDELFSNEKVQRQLEETFVTISESIDADECNRTVTIMATSVEITSVAPLKRISKPGRCFLSPYLPNDGSSPSSASILSNDTIVFKE</sequence>
<comment type="caution">
    <text evidence="1">The sequence shown here is derived from an EMBL/GenBank/DDBJ whole genome shotgun (WGS) entry which is preliminary data.</text>
</comment>
<accession>A0ABD1SNC5</accession>
<protein>
    <submittedName>
        <fullName evidence="1">Uncharacterized protein</fullName>
    </submittedName>
</protein>
<dbReference type="AlphaFoldDB" id="A0ABD1SNC5"/>
<reference evidence="2" key="1">
    <citation type="submission" date="2024-07" db="EMBL/GenBank/DDBJ databases">
        <title>Two chromosome-level genome assemblies of Korean endemic species Abeliophyllum distichum and Forsythia ovata (Oleaceae).</title>
        <authorList>
            <person name="Jang H."/>
        </authorList>
    </citation>
    <scope>NUCLEOTIDE SEQUENCE [LARGE SCALE GENOMIC DNA]</scope>
</reference>
<name>A0ABD1SNC5_9LAMI</name>
<dbReference type="Proteomes" id="UP001604277">
    <property type="component" value="Unassembled WGS sequence"/>
</dbReference>
<keyword evidence="2" id="KW-1185">Reference proteome</keyword>
<evidence type="ECO:0000313" key="1">
    <source>
        <dbReference type="EMBL" id="KAL2501249.1"/>
    </source>
</evidence>
<proteinExistence type="predicted"/>